<evidence type="ECO:0000313" key="8">
    <source>
        <dbReference type="Ensembl" id="ENSOMEP00000001853.1"/>
    </source>
</evidence>
<evidence type="ECO:0000256" key="3">
    <source>
        <dbReference type="ARBA" id="ARBA00022525"/>
    </source>
</evidence>
<dbReference type="Ensembl" id="ENSOMET00000013478.1">
    <property type="protein sequence ID" value="ENSOMEP00000001853.1"/>
    <property type="gene ID" value="ENSOMEG00000002783.1"/>
</dbReference>
<comment type="subcellular location">
    <subcellularLocation>
        <location evidence="1">Secreted</location>
    </subcellularLocation>
</comment>
<dbReference type="STRING" id="30732.ENSOMEP00000001853"/>
<dbReference type="GO" id="GO:0007267">
    <property type="term" value="P:cell-cell signaling"/>
    <property type="evidence" value="ECO:0007669"/>
    <property type="project" value="TreeGrafter"/>
</dbReference>
<protein>
    <submittedName>
        <fullName evidence="8">Fibroblast growth factor binding protein 2b</fullName>
    </submittedName>
</protein>
<dbReference type="PANTHER" id="PTHR15258:SF1">
    <property type="entry name" value="FIBROBLAST GROWTH FACTOR-BINDING PROTEIN 2"/>
    <property type="match status" value="1"/>
</dbReference>
<sequence>MDRSTFFFLFFVEELSHQPFHVLPQSCVTVWIIQVTVATGTPLGSGTSRVHLNPFTCILSCPFPAGIFCLQTDRRLKFHIFPQIPKTCPCQQPRSLWDEPIRFSTKAKDSCTMVASGAGNYTRLRVSCRNPTQATGRSYYCDFQGKPSLCRAYNANPRHYFTQMMWELRKMKNACQGPKIYRQHMCRKYPDEAQMTFLTSWPKTSLSKQAKPVQDLPAQTKPIDTPKPMRPVKPKPGKAPQNKRTTPKTVMTTTLATEQPDSAGSHLASEYCWKSLQGVCAYFFNLFHS</sequence>
<organism evidence="8 9">
    <name type="scientific">Oryzias melastigma</name>
    <name type="common">Marine medaka</name>
    <dbReference type="NCBI Taxonomy" id="30732"/>
    <lineage>
        <taxon>Eukaryota</taxon>
        <taxon>Metazoa</taxon>
        <taxon>Chordata</taxon>
        <taxon>Craniata</taxon>
        <taxon>Vertebrata</taxon>
        <taxon>Euteleostomi</taxon>
        <taxon>Actinopterygii</taxon>
        <taxon>Neopterygii</taxon>
        <taxon>Teleostei</taxon>
        <taxon>Neoteleostei</taxon>
        <taxon>Acanthomorphata</taxon>
        <taxon>Ovalentaria</taxon>
        <taxon>Atherinomorphae</taxon>
        <taxon>Beloniformes</taxon>
        <taxon>Adrianichthyidae</taxon>
        <taxon>Oryziinae</taxon>
        <taxon>Oryzias</taxon>
    </lineage>
</organism>
<evidence type="ECO:0000256" key="2">
    <source>
        <dbReference type="ARBA" id="ARBA00008326"/>
    </source>
</evidence>
<evidence type="ECO:0000256" key="1">
    <source>
        <dbReference type="ARBA" id="ARBA00004613"/>
    </source>
</evidence>
<dbReference type="OMA" id="QGKSYWC"/>
<keyword evidence="6" id="KW-0340">Growth factor binding</keyword>
<dbReference type="GO" id="GO:0019838">
    <property type="term" value="F:growth factor binding"/>
    <property type="evidence" value="ECO:0007669"/>
    <property type="project" value="UniProtKB-KW"/>
</dbReference>
<proteinExistence type="inferred from homology"/>
<evidence type="ECO:0000256" key="7">
    <source>
        <dbReference type="SAM" id="MobiDB-lite"/>
    </source>
</evidence>
<dbReference type="PaxDb" id="30732-ENSOMEP00000001853"/>
<dbReference type="Pfam" id="PF06473">
    <property type="entry name" value="FGF-BP1"/>
    <property type="match status" value="1"/>
</dbReference>
<evidence type="ECO:0000256" key="5">
    <source>
        <dbReference type="ARBA" id="ARBA00023157"/>
    </source>
</evidence>
<evidence type="ECO:0000256" key="4">
    <source>
        <dbReference type="ARBA" id="ARBA00022729"/>
    </source>
</evidence>
<evidence type="ECO:0000313" key="9">
    <source>
        <dbReference type="Proteomes" id="UP000261560"/>
    </source>
</evidence>
<reference evidence="8" key="1">
    <citation type="submission" date="2025-08" db="UniProtKB">
        <authorList>
            <consortium name="Ensembl"/>
        </authorList>
    </citation>
    <scope>IDENTIFICATION</scope>
</reference>
<reference evidence="8" key="2">
    <citation type="submission" date="2025-09" db="UniProtKB">
        <authorList>
            <consortium name="Ensembl"/>
        </authorList>
    </citation>
    <scope>IDENTIFICATION</scope>
</reference>
<keyword evidence="4" id="KW-0732">Signal</keyword>
<accession>A0A3B3B9Z3</accession>
<dbReference type="Proteomes" id="UP000261560">
    <property type="component" value="Unplaced"/>
</dbReference>
<feature type="region of interest" description="Disordered" evidence="7">
    <location>
        <begin position="208"/>
        <end position="250"/>
    </location>
</feature>
<keyword evidence="9" id="KW-1185">Reference proteome</keyword>
<dbReference type="PANTHER" id="PTHR15258">
    <property type="entry name" value="FGF BINDING PROTEIN-RELATED"/>
    <property type="match status" value="1"/>
</dbReference>
<dbReference type="GO" id="GO:0005737">
    <property type="term" value="C:cytoplasm"/>
    <property type="evidence" value="ECO:0007669"/>
    <property type="project" value="Ensembl"/>
</dbReference>
<comment type="similarity">
    <text evidence="2">Belongs to the fibroblast growth factor-binding protein family.</text>
</comment>
<name>A0A3B3B9Z3_ORYME</name>
<keyword evidence="5" id="KW-1015">Disulfide bond</keyword>
<keyword evidence="3" id="KW-0964">Secreted</keyword>
<dbReference type="InterPro" id="IPR010510">
    <property type="entry name" value="FGF1-bd"/>
</dbReference>
<dbReference type="GO" id="GO:0005576">
    <property type="term" value="C:extracellular region"/>
    <property type="evidence" value="ECO:0007669"/>
    <property type="project" value="UniProtKB-SubCell"/>
</dbReference>
<dbReference type="AlphaFoldDB" id="A0A3B3B9Z3"/>
<dbReference type="GeneTree" id="ENSGT00940000154372"/>
<evidence type="ECO:0000256" key="6">
    <source>
        <dbReference type="ARBA" id="ARBA00023183"/>
    </source>
</evidence>